<dbReference type="PANTHER" id="PTHR13479">
    <property type="entry name" value="30S RIBOSOMAL PROTEIN S18"/>
    <property type="match status" value="1"/>
</dbReference>
<keyword evidence="4 7" id="KW-0689">Ribosomal protein</keyword>
<evidence type="ECO:0000256" key="4">
    <source>
        <dbReference type="ARBA" id="ARBA00022980"/>
    </source>
</evidence>
<evidence type="ECO:0000313" key="10">
    <source>
        <dbReference type="EMBL" id="KEZ86931.1"/>
    </source>
</evidence>
<evidence type="ECO:0000256" key="1">
    <source>
        <dbReference type="ARBA" id="ARBA00005589"/>
    </source>
</evidence>
<dbReference type="GO" id="GO:0003735">
    <property type="term" value="F:structural constituent of ribosome"/>
    <property type="evidence" value="ECO:0007669"/>
    <property type="project" value="InterPro"/>
</dbReference>
<evidence type="ECO:0000256" key="9">
    <source>
        <dbReference type="SAM" id="MobiDB-lite"/>
    </source>
</evidence>
<dbReference type="GO" id="GO:0006412">
    <property type="term" value="P:translation"/>
    <property type="evidence" value="ECO:0007669"/>
    <property type="project" value="UniProtKB-UniRule"/>
</dbReference>
<dbReference type="GO" id="GO:0022627">
    <property type="term" value="C:cytosolic small ribosomal subunit"/>
    <property type="evidence" value="ECO:0007669"/>
    <property type="project" value="TreeGrafter"/>
</dbReference>
<keyword evidence="2 7" id="KW-0699">rRNA-binding</keyword>
<dbReference type="PANTHER" id="PTHR13479:SF40">
    <property type="entry name" value="SMALL RIBOSOMAL SUBUNIT PROTEIN BS18M"/>
    <property type="match status" value="1"/>
</dbReference>
<dbReference type="PROSITE" id="PS00057">
    <property type="entry name" value="RIBOSOMAL_S18"/>
    <property type="match status" value="1"/>
</dbReference>
<dbReference type="InterPro" id="IPR001648">
    <property type="entry name" value="Ribosomal_bS18"/>
</dbReference>
<dbReference type="FunFam" id="4.10.640.10:FF:000004">
    <property type="entry name" value="30S ribosomal protein S18"/>
    <property type="match status" value="1"/>
</dbReference>
<dbReference type="EMBL" id="JPMD01000016">
    <property type="protein sequence ID" value="KEZ86931.1"/>
    <property type="molecule type" value="Genomic_DNA"/>
</dbReference>
<dbReference type="Proteomes" id="UP000028542">
    <property type="component" value="Unassembled WGS sequence"/>
</dbReference>
<keyword evidence="5 7" id="KW-0687">Ribonucleoprotein</keyword>
<dbReference type="Pfam" id="PF01084">
    <property type="entry name" value="Ribosomal_S18"/>
    <property type="match status" value="1"/>
</dbReference>
<evidence type="ECO:0000313" key="12">
    <source>
        <dbReference type="Proteomes" id="UP000028542"/>
    </source>
</evidence>
<reference evidence="11" key="2">
    <citation type="submission" date="2019-04" db="EMBL/GenBank/DDBJ databases">
        <title>Evolution of Biomass-Degrading Anaerobic Consortia Revealed by Metagenomics.</title>
        <authorList>
            <person name="Peng X."/>
        </authorList>
    </citation>
    <scope>NUCLEOTIDE SEQUENCE</scope>
    <source>
        <strain evidence="11">SIG254</strain>
    </source>
</reference>
<dbReference type="Gene3D" id="4.10.640.10">
    <property type="entry name" value="Ribosomal protein S18"/>
    <property type="match status" value="1"/>
</dbReference>
<dbReference type="HAMAP" id="MF_00270">
    <property type="entry name" value="Ribosomal_bS18"/>
    <property type="match status" value="1"/>
</dbReference>
<protein>
    <recommendedName>
        <fullName evidence="6 7">Small ribosomal subunit protein bS18</fullName>
    </recommendedName>
</protein>
<evidence type="ECO:0000256" key="6">
    <source>
        <dbReference type="ARBA" id="ARBA00035141"/>
    </source>
</evidence>
<accession>A0A084JD97</accession>
<dbReference type="InterPro" id="IPR036870">
    <property type="entry name" value="Ribosomal_bS18_sf"/>
</dbReference>
<name>A0A084JD97_9CLOT</name>
<feature type="compositionally biased region" description="Basic and acidic residues" evidence="9">
    <location>
        <begin position="1"/>
        <end position="13"/>
    </location>
</feature>
<dbReference type="GO" id="GO:0070181">
    <property type="term" value="F:small ribosomal subunit rRNA binding"/>
    <property type="evidence" value="ECO:0007669"/>
    <property type="project" value="TreeGrafter"/>
</dbReference>
<keyword evidence="12" id="KW-1185">Reference proteome</keyword>
<dbReference type="eggNOG" id="COG0238">
    <property type="taxonomic scope" value="Bacteria"/>
</dbReference>
<evidence type="ECO:0000256" key="5">
    <source>
        <dbReference type="ARBA" id="ARBA00023274"/>
    </source>
</evidence>
<feature type="region of interest" description="Disordered" evidence="9">
    <location>
        <begin position="1"/>
        <end position="21"/>
    </location>
</feature>
<comment type="caution">
    <text evidence="10">The sequence shown here is derived from an EMBL/GenBank/DDBJ whole genome shotgun (WGS) entry which is preliminary data.</text>
</comment>
<comment type="function">
    <text evidence="7">Binds as a heterodimer with protein bS6 to the central domain of the 16S rRNA, where it helps stabilize the platform of the 30S subunit.</text>
</comment>
<organism evidence="10 12">
    <name type="scientific">Clostridium sulfidigenes</name>
    <dbReference type="NCBI Taxonomy" id="318464"/>
    <lineage>
        <taxon>Bacteria</taxon>
        <taxon>Bacillati</taxon>
        <taxon>Bacillota</taxon>
        <taxon>Clostridia</taxon>
        <taxon>Eubacteriales</taxon>
        <taxon>Clostridiaceae</taxon>
        <taxon>Clostridium</taxon>
    </lineage>
</organism>
<comment type="subunit">
    <text evidence="7">Part of the 30S ribosomal subunit. Forms a tight heterodimer with protein bS6.</text>
</comment>
<proteinExistence type="inferred from homology"/>
<dbReference type="RefSeq" id="WP_035132005.1">
    <property type="nucleotide sequence ID" value="NZ_JBQHQR010000014.1"/>
</dbReference>
<dbReference type="NCBIfam" id="TIGR00165">
    <property type="entry name" value="S18"/>
    <property type="match status" value="1"/>
</dbReference>
<keyword evidence="3 7" id="KW-0694">RNA-binding</keyword>
<dbReference type="InterPro" id="IPR018275">
    <property type="entry name" value="Ribosomal_bS18_CS"/>
</dbReference>
<dbReference type="EMBL" id="SVCM01000013">
    <property type="protein sequence ID" value="MBE6058763.1"/>
    <property type="molecule type" value="Genomic_DNA"/>
</dbReference>
<reference evidence="10 12" key="1">
    <citation type="submission" date="2014-07" db="EMBL/GenBank/DDBJ databases">
        <title>Draft genome of Clostridium sulfidigenes 113A isolated from sediments associated with methane hydrate from Krishna Godavari basin.</title>
        <authorList>
            <person name="Honkalas V.S."/>
            <person name="Dabir A.P."/>
            <person name="Arora P."/>
            <person name="Dhakephalkar P.K."/>
        </authorList>
    </citation>
    <scope>NUCLEOTIDE SEQUENCE [LARGE SCALE GENOMIC DNA]</scope>
    <source>
        <strain evidence="10 12">113A</strain>
    </source>
</reference>
<gene>
    <name evidence="7 11" type="primary">rpsR</name>
    <name evidence="11" type="ORF">E7215_01120</name>
    <name evidence="10" type="ORF">IO99_07810</name>
</gene>
<dbReference type="AlphaFoldDB" id="A0A084JD97"/>
<dbReference type="PRINTS" id="PR00974">
    <property type="entry name" value="RIBOSOMALS18"/>
</dbReference>
<evidence type="ECO:0000256" key="2">
    <source>
        <dbReference type="ARBA" id="ARBA00022730"/>
    </source>
</evidence>
<evidence type="ECO:0000256" key="3">
    <source>
        <dbReference type="ARBA" id="ARBA00022884"/>
    </source>
</evidence>
<dbReference type="STRING" id="318464.IO99_07810"/>
<dbReference type="SUPFAM" id="SSF46911">
    <property type="entry name" value="Ribosomal protein S18"/>
    <property type="match status" value="1"/>
</dbReference>
<comment type="similarity">
    <text evidence="1 7 8">Belongs to the bacterial ribosomal protein bS18 family.</text>
</comment>
<evidence type="ECO:0000313" key="11">
    <source>
        <dbReference type="EMBL" id="MBE6058763.1"/>
    </source>
</evidence>
<sequence length="87" mass="10157">MAYDRNDKNDRRKGGNRKRAKRKVCAFCMDKATSIDYKDINKLRKYVTEKGKILPRRISGNCAKHQRMLTVAIKRARNIALLPFTTE</sequence>
<dbReference type="Proteomes" id="UP000768462">
    <property type="component" value="Unassembled WGS sequence"/>
</dbReference>
<evidence type="ECO:0000256" key="7">
    <source>
        <dbReference type="HAMAP-Rule" id="MF_00270"/>
    </source>
</evidence>
<evidence type="ECO:0000256" key="8">
    <source>
        <dbReference type="RuleBase" id="RU003910"/>
    </source>
</evidence>